<dbReference type="RefSeq" id="WP_008827113.1">
    <property type="nucleotide sequence ID" value="NZ_AFNU02000010.1"/>
</dbReference>
<dbReference type="GO" id="GO:0003677">
    <property type="term" value="F:DNA binding"/>
    <property type="evidence" value="ECO:0007669"/>
    <property type="project" value="UniProtKB-KW"/>
</dbReference>
<evidence type="ECO:0000313" key="3">
    <source>
        <dbReference type="Proteomes" id="UP000005707"/>
    </source>
</evidence>
<dbReference type="InterPro" id="IPR042070">
    <property type="entry name" value="PucR_C-HTH_sf"/>
</dbReference>
<dbReference type="OrthoDB" id="9792148at2"/>
<dbReference type="EMBL" id="AFNU02000010">
    <property type="protein sequence ID" value="ERJ11554.1"/>
    <property type="molecule type" value="Genomic_DNA"/>
</dbReference>
<dbReference type="Proteomes" id="UP000005707">
    <property type="component" value="Unassembled WGS sequence"/>
</dbReference>
<name>U2FJZ8_9MOLU</name>
<dbReference type="InterPro" id="IPR051448">
    <property type="entry name" value="CdaR-like_regulators"/>
</dbReference>
<protein>
    <submittedName>
        <fullName evidence="2">DNA-binding protein Fis family protein</fullName>
    </submittedName>
</protein>
<dbReference type="InParanoid" id="U2FJZ8"/>
<reference evidence="2 3" key="1">
    <citation type="journal article" date="2011" name="J. Bacteriol.">
        <title>Genome sequence of Haloplasma contractile, an unusual contractile bacterium from a deep-sea anoxic brine lake.</title>
        <authorList>
            <person name="Antunes A."/>
            <person name="Alam I."/>
            <person name="El Dorry H."/>
            <person name="Siam R."/>
            <person name="Robertson A."/>
            <person name="Bajic V.B."/>
            <person name="Stingl U."/>
        </authorList>
    </citation>
    <scope>NUCLEOTIDE SEQUENCE [LARGE SCALE GENOMIC DNA]</scope>
    <source>
        <strain evidence="2 3">SSD-17B</strain>
    </source>
</reference>
<dbReference type="AlphaFoldDB" id="U2FJZ8"/>
<dbReference type="FunCoup" id="U2FJZ8">
    <property type="interactions" value="42"/>
</dbReference>
<dbReference type="Gene3D" id="1.10.10.2840">
    <property type="entry name" value="PucR C-terminal helix-turn-helix domain"/>
    <property type="match status" value="1"/>
</dbReference>
<keyword evidence="2" id="KW-0238">DNA-binding</keyword>
<dbReference type="PANTHER" id="PTHR33744">
    <property type="entry name" value="CARBOHYDRATE DIACID REGULATOR"/>
    <property type="match status" value="1"/>
</dbReference>
<dbReference type="Pfam" id="PF13556">
    <property type="entry name" value="HTH_30"/>
    <property type="match status" value="1"/>
</dbReference>
<reference evidence="2 3" key="2">
    <citation type="journal article" date="2013" name="PLoS ONE">
        <title>INDIGO - INtegrated Data Warehouse of MIcrobial GenOmes with Examples from the Red Sea Extremophiles.</title>
        <authorList>
            <person name="Alam I."/>
            <person name="Antunes A."/>
            <person name="Kamau A.A."/>
            <person name="Ba Alawi W."/>
            <person name="Kalkatawi M."/>
            <person name="Stingl U."/>
            <person name="Bajic V.B."/>
        </authorList>
    </citation>
    <scope>NUCLEOTIDE SEQUENCE [LARGE SCALE GENOMIC DNA]</scope>
    <source>
        <strain evidence="2 3">SSD-17B</strain>
    </source>
</reference>
<keyword evidence="3" id="KW-1185">Reference proteome</keyword>
<gene>
    <name evidence="2" type="ORF">HLPCO_002466</name>
</gene>
<comment type="caution">
    <text evidence="2">The sequence shown here is derived from an EMBL/GenBank/DDBJ whole genome shotgun (WGS) entry which is preliminary data.</text>
</comment>
<accession>U2FJZ8</accession>
<proteinExistence type="predicted"/>
<dbReference type="PANTHER" id="PTHR33744:SF15">
    <property type="entry name" value="CARBOHYDRATE DIACID REGULATOR"/>
    <property type="match status" value="1"/>
</dbReference>
<sequence>MNKELRKLYGSSYIDEIEHYDFNTYYYFKSIEHLIFGIEKNAVSSNELVLLDMHYERLDDRDFTDRDIEVLEYLLGEGSKPDKDTYNKLKYILMKPLQYIERETLSELLTLMHDFLGPDTLIFKRESVIIVITPQELTQDIGDFVDSITSDFYVDLFFYESDLSVLNEELKQVFMFEFESFIELQKTTKSRVTRADLMYNNIVNVMDATLKDDFKKYVLGDFVTDKEMLNMIKTFFETNMNVSLSAKNCFMHRNTFQNKIEKFIQTTGFNIKKFDDAFIVYLALSI</sequence>
<evidence type="ECO:0000259" key="1">
    <source>
        <dbReference type="Pfam" id="PF13556"/>
    </source>
</evidence>
<dbReference type="eggNOG" id="COG2508">
    <property type="taxonomic scope" value="Bacteria"/>
</dbReference>
<evidence type="ECO:0000313" key="2">
    <source>
        <dbReference type="EMBL" id="ERJ11554.1"/>
    </source>
</evidence>
<organism evidence="2 3">
    <name type="scientific">Haloplasma contractile SSD-17B</name>
    <dbReference type="NCBI Taxonomy" id="1033810"/>
    <lineage>
        <taxon>Bacteria</taxon>
        <taxon>Bacillati</taxon>
        <taxon>Mycoplasmatota</taxon>
        <taxon>Mollicutes</taxon>
        <taxon>Haloplasmatales</taxon>
        <taxon>Haloplasmataceae</taxon>
        <taxon>Haloplasma</taxon>
    </lineage>
</organism>
<feature type="domain" description="PucR C-terminal helix-turn-helix" evidence="1">
    <location>
        <begin position="229"/>
        <end position="285"/>
    </location>
</feature>
<dbReference type="STRING" id="1033810.HLPCO_002466"/>
<dbReference type="InterPro" id="IPR025736">
    <property type="entry name" value="PucR_C-HTH_dom"/>
</dbReference>